<reference evidence="1 2" key="1">
    <citation type="journal article" date="2023" name="Science">
        <title>Complex scaffold remodeling in plant triterpene biosynthesis.</title>
        <authorList>
            <person name="De La Pena R."/>
            <person name="Hodgson H."/>
            <person name="Liu J.C."/>
            <person name="Stephenson M.J."/>
            <person name="Martin A.C."/>
            <person name="Owen C."/>
            <person name="Harkess A."/>
            <person name="Leebens-Mack J."/>
            <person name="Jimenez L.E."/>
            <person name="Osbourn A."/>
            <person name="Sattely E.S."/>
        </authorList>
    </citation>
    <scope>NUCLEOTIDE SEQUENCE [LARGE SCALE GENOMIC DNA]</scope>
    <source>
        <strain evidence="2">cv. JPN11</strain>
        <tissue evidence="1">Leaf</tissue>
    </source>
</reference>
<organism evidence="1 2">
    <name type="scientific">Melia azedarach</name>
    <name type="common">Chinaberry tree</name>
    <dbReference type="NCBI Taxonomy" id="155640"/>
    <lineage>
        <taxon>Eukaryota</taxon>
        <taxon>Viridiplantae</taxon>
        <taxon>Streptophyta</taxon>
        <taxon>Embryophyta</taxon>
        <taxon>Tracheophyta</taxon>
        <taxon>Spermatophyta</taxon>
        <taxon>Magnoliopsida</taxon>
        <taxon>eudicotyledons</taxon>
        <taxon>Gunneridae</taxon>
        <taxon>Pentapetalae</taxon>
        <taxon>rosids</taxon>
        <taxon>malvids</taxon>
        <taxon>Sapindales</taxon>
        <taxon>Meliaceae</taxon>
        <taxon>Melia</taxon>
    </lineage>
</organism>
<accession>A0ACC1XMV8</accession>
<sequence>MAAYTHQSLPLSFAFIDSRCSIHLFSKRHLFLYSKPFIPCLALSATSPTSSTDSSPQIFLPFLQRQEQKTDPNPKQQIHEDNEVDAEEEEEPIDPILKFFKSQTPTPDPTRLGKLSLQKNRRSSWHLSANIKSADQRENLSESDLDNISFENEEKQQTGSLPGSIVGEILQIARSLPENLTFGEVFGRYEERVGRKECVEVLDLMANDGLLTSCLYFYEWMRLHEPSLVSPRACSLLFPVLGRARMGDELMVLFNNLPQSKEFMDVHVYNAAISGLFCCGRYDDAWKAYEAMETNNVCPDHVTCSIMITVMRKKGRGAKEAWEFFEKMNRKSVKWSEEVVGSLIKSFCDEGLKNEALIIHMEMEKKGMSSNAIVYNTLMNAYCKSNQIEEAEGLFHEMKTKGLVPTSATFNILMDAYSRRMQPEVVEKLLLEMQDMGLEPNAKSYTCLISAYGRQRKMSDMAADAFLRMKKVGIKPTSHSYTALIHAYSVSGWHEKAYTAFENMLKEGIKPSIETYTALLDAFRRAGDTEMLMKIWKLMMSEKVEGTRVTFNILLDGFAKQGQYVEARDVVSEFGKTGLQPTLMTYNMLINAYGRGGQTSKLPQLLKEMATLNLKPDSVTYSTMIYAFVRVRDFKRAFFYHKQMVKSGQVPDIKSYEKLRSILDVKAATKNRRDKSAVLGIINSKMGMVKAKKKGKKDEFWKYKKRHPRNQVVAGDGR</sequence>
<keyword evidence="2" id="KW-1185">Reference proteome</keyword>
<comment type="caution">
    <text evidence="1">The sequence shown here is derived from an EMBL/GenBank/DDBJ whole genome shotgun (WGS) entry which is preliminary data.</text>
</comment>
<gene>
    <name evidence="1" type="ORF">OWV82_014724</name>
</gene>
<proteinExistence type="predicted"/>
<protein>
    <submittedName>
        <fullName evidence="1">Pentatricopeptide repeat-containing protein</fullName>
    </submittedName>
</protein>
<evidence type="ECO:0000313" key="1">
    <source>
        <dbReference type="EMBL" id="KAJ4712486.1"/>
    </source>
</evidence>
<dbReference type="Proteomes" id="UP001164539">
    <property type="component" value="Chromosome 8"/>
</dbReference>
<evidence type="ECO:0000313" key="2">
    <source>
        <dbReference type="Proteomes" id="UP001164539"/>
    </source>
</evidence>
<dbReference type="EMBL" id="CM051401">
    <property type="protein sequence ID" value="KAJ4712486.1"/>
    <property type="molecule type" value="Genomic_DNA"/>
</dbReference>
<name>A0ACC1XMV8_MELAZ</name>